<comment type="caution">
    <text evidence="6">The sequence shown here is derived from an EMBL/GenBank/DDBJ whole genome shotgun (WGS) entry which is preliminary data.</text>
</comment>
<evidence type="ECO:0000313" key="6">
    <source>
        <dbReference type="EMBL" id="PWI33312.1"/>
    </source>
</evidence>
<dbReference type="RefSeq" id="WP_109319896.1">
    <property type="nucleotide sequence ID" value="NZ_QFWT01000005.1"/>
</dbReference>
<dbReference type="CDD" id="cd13590">
    <property type="entry name" value="PBP2_PotD_PotF_like"/>
    <property type="match status" value="1"/>
</dbReference>
<evidence type="ECO:0000256" key="2">
    <source>
        <dbReference type="ARBA" id="ARBA00022448"/>
    </source>
</evidence>
<keyword evidence="3 5" id="KW-0732">Signal</keyword>
<evidence type="ECO:0000313" key="7">
    <source>
        <dbReference type="Proteomes" id="UP000245362"/>
    </source>
</evidence>
<dbReference type="PANTHER" id="PTHR30222">
    <property type="entry name" value="SPERMIDINE/PUTRESCINE-BINDING PERIPLASMIC PROTEIN"/>
    <property type="match status" value="1"/>
</dbReference>
<dbReference type="OrthoDB" id="9769319at2"/>
<keyword evidence="2" id="KW-0813">Transport</keyword>
<protein>
    <submittedName>
        <fullName evidence="6">Spermidine/putrescine ABC transporter substrate-binding protein</fullName>
    </submittedName>
</protein>
<dbReference type="AlphaFoldDB" id="A0A2U3B951"/>
<dbReference type="Pfam" id="PF13416">
    <property type="entry name" value="SBP_bac_8"/>
    <property type="match status" value="1"/>
</dbReference>
<dbReference type="InterPro" id="IPR006059">
    <property type="entry name" value="SBP"/>
</dbReference>
<dbReference type="PRINTS" id="PR00909">
    <property type="entry name" value="SPERMDNBNDNG"/>
</dbReference>
<dbReference type="SUPFAM" id="SSF53850">
    <property type="entry name" value="Periplasmic binding protein-like II"/>
    <property type="match status" value="1"/>
</dbReference>
<keyword evidence="7" id="KW-1185">Reference proteome</keyword>
<gene>
    <name evidence="6" type="ORF">DI392_10675</name>
</gene>
<dbReference type="Gene3D" id="3.40.190.10">
    <property type="entry name" value="Periplasmic binding protein-like II"/>
    <property type="match status" value="2"/>
</dbReference>
<organism evidence="6 7">
    <name type="scientific">Vibrio albus</name>
    <dbReference type="NCBI Taxonomy" id="2200953"/>
    <lineage>
        <taxon>Bacteria</taxon>
        <taxon>Pseudomonadati</taxon>
        <taxon>Pseudomonadota</taxon>
        <taxon>Gammaproteobacteria</taxon>
        <taxon>Vibrionales</taxon>
        <taxon>Vibrionaceae</taxon>
        <taxon>Vibrio</taxon>
    </lineage>
</organism>
<dbReference type="GO" id="GO:0015846">
    <property type="term" value="P:polyamine transport"/>
    <property type="evidence" value="ECO:0007669"/>
    <property type="project" value="InterPro"/>
</dbReference>
<evidence type="ECO:0000256" key="3">
    <source>
        <dbReference type="ARBA" id="ARBA00022729"/>
    </source>
</evidence>
<proteinExistence type="predicted"/>
<reference evidence="6 7" key="1">
    <citation type="submission" date="2018-05" db="EMBL/GenBank/DDBJ databases">
        <title>Vibrio limimaris sp. nov., isolated from marine sediment.</title>
        <authorList>
            <person name="Li C.-M."/>
        </authorList>
    </citation>
    <scope>NUCLEOTIDE SEQUENCE [LARGE SCALE GENOMIC DNA]</scope>
    <source>
        <strain evidence="6 7">E4404</strain>
    </source>
</reference>
<name>A0A2U3B951_9VIBR</name>
<dbReference type="Proteomes" id="UP000245362">
    <property type="component" value="Unassembled WGS sequence"/>
</dbReference>
<evidence type="ECO:0000256" key="5">
    <source>
        <dbReference type="SAM" id="SignalP"/>
    </source>
</evidence>
<sequence length="344" mass="38882">MNKKIALFLLCFLGGISSSFADEIRIYTWEDYFSEEVLRQFEKETGHVIKQVYFESEKLRDEVISSSRGESYDLFIMDGYTLSVFASNGVLNKIDFSTLKNTDNIDPKAIQACGSYGVPYTWGTMGIGYRENKVPGPVRSWNDLFNYAKEHKNTVMIPLDDIDTIAVALLALGYNPMEEDESALKEAYQLLSEAKGNLLDFRTANSYVMEKGEASELDMAVVYSGEVYSIAKDSSQDDWKYTVPEEGSLIWYECFASVAQRPLNEASLMFLDFISRPDIAAKNAEEIWFSTANQAALELVSDDYLQDEELFPDAETLSRSTVYKPIGTSGLRLRNRIISVLDKD</sequence>
<dbReference type="PANTHER" id="PTHR30222:SF12">
    <property type="entry name" value="NORSPERMIDINE SENSOR"/>
    <property type="match status" value="1"/>
</dbReference>
<evidence type="ECO:0000256" key="4">
    <source>
        <dbReference type="ARBA" id="ARBA00022764"/>
    </source>
</evidence>
<feature type="signal peptide" evidence="5">
    <location>
        <begin position="1"/>
        <end position="21"/>
    </location>
</feature>
<dbReference type="InterPro" id="IPR001188">
    <property type="entry name" value="Sperm_putr-bd"/>
</dbReference>
<dbReference type="EMBL" id="QFWT01000005">
    <property type="protein sequence ID" value="PWI33312.1"/>
    <property type="molecule type" value="Genomic_DNA"/>
</dbReference>
<comment type="subcellular location">
    <subcellularLocation>
        <location evidence="1">Periplasm</location>
    </subcellularLocation>
</comment>
<dbReference type="GO" id="GO:0042597">
    <property type="term" value="C:periplasmic space"/>
    <property type="evidence" value="ECO:0007669"/>
    <property type="project" value="UniProtKB-SubCell"/>
</dbReference>
<keyword evidence="4" id="KW-0574">Periplasm</keyword>
<dbReference type="GO" id="GO:0019808">
    <property type="term" value="F:polyamine binding"/>
    <property type="evidence" value="ECO:0007669"/>
    <property type="project" value="InterPro"/>
</dbReference>
<feature type="chain" id="PRO_5015749822" evidence="5">
    <location>
        <begin position="22"/>
        <end position="344"/>
    </location>
</feature>
<evidence type="ECO:0000256" key="1">
    <source>
        <dbReference type="ARBA" id="ARBA00004418"/>
    </source>
</evidence>
<accession>A0A2U3B951</accession>